<dbReference type="Proteomes" id="UP001596138">
    <property type="component" value="Unassembled WGS sequence"/>
</dbReference>
<dbReference type="RefSeq" id="WP_386768401.1">
    <property type="nucleotide sequence ID" value="NZ_JBHSTI010000009.1"/>
</dbReference>
<dbReference type="PRINTS" id="PR00413">
    <property type="entry name" value="HADHALOGNASE"/>
</dbReference>
<dbReference type="Gene3D" id="1.10.150.240">
    <property type="entry name" value="Putative phosphatase, domain 2"/>
    <property type="match status" value="1"/>
</dbReference>
<dbReference type="SFLD" id="SFLDS00003">
    <property type="entry name" value="Haloacid_Dehalogenase"/>
    <property type="match status" value="1"/>
</dbReference>
<dbReference type="Gene3D" id="3.40.50.1000">
    <property type="entry name" value="HAD superfamily/HAD-like"/>
    <property type="match status" value="1"/>
</dbReference>
<reference evidence="2" key="1">
    <citation type="journal article" date="2019" name="Int. J. Syst. Evol. Microbiol.">
        <title>The Global Catalogue of Microorganisms (GCM) 10K type strain sequencing project: providing services to taxonomists for standard genome sequencing and annotation.</title>
        <authorList>
            <consortium name="The Broad Institute Genomics Platform"/>
            <consortium name="The Broad Institute Genome Sequencing Center for Infectious Disease"/>
            <person name="Wu L."/>
            <person name="Ma J."/>
        </authorList>
    </citation>
    <scope>NUCLEOTIDE SEQUENCE [LARGE SCALE GENOMIC DNA]</scope>
    <source>
        <strain evidence="2">CGMCC 4.7317</strain>
    </source>
</reference>
<dbReference type="SUPFAM" id="SSF56784">
    <property type="entry name" value="HAD-like"/>
    <property type="match status" value="1"/>
</dbReference>
<dbReference type="Pfam" id="PF00702">
    <property type="entry name" value="Hydrolase"/>
    <property type="match status" value="1"/>
</dbReference>
<dbReference type="InterPro" id="IPR023214">
    <property type="entry name" value="HAD_sf"/>
</dbReference>
<protein>
    <submittedName>
        <fullName evidence="1">HAD family hydrolase</fullName>
    </submittedName>
</protein>
<dbReference type="SFLD" id="SFLDG01129">
    <property type="entry name" value="C1.5:_HAD__Beta-PGM__Phosphata"/>
    <property type="match status" value="1"/>
</dbReference>
<dbReference type="InterPro" id="IPR023198">
    <property type="entry name" value="PGP-like_dom2"/>
</dbReference>
<sequence>MSASRSVPSVGVRGVVFDYGGVLTTPVGDSIRAWLARAAIEPSSFSRTLKEWLSRDAPSGTPVHRLETGALSVDEFNVLLAERLVRLDGSPVEPDGLLKGLFADVRPDPAMIGLVERLSANGVEVALLSNSWGSDDYPWDVVDRLFRTTVISGRDGVRKPDRESFALVLDRMGLGADVTVFVDDAEPNVLGARRVGMRAIHHVDAASTRAELEELIPALTVDLTEEST</sequence>
<comment type="caution">
    <text evidence="1">The sequence shown here is derived from an EMBL/GenBank/DDBJ whole genome shotgun (WGS) entry which is preliminary data.</text>
</comment>
<dbReference type="PANTHER" id="PTHR47829:SF1">
    <property type="entry name" value="HAD FAMILY PHOSPHATASE"/>
    <property type="match status" value="1"/>
</dbReference>
<evidence type="ECO:0000313" key="1">
    <source>
        <dbReference type="EMBL" id="MFC6239266.1"/>
    </source>
</evidence>
<dbReference type="NCBIfam" id="TIGR01509">
    <property type="entry name" value="HAD-SF-IA-v3"/>
    <property type="match status" value="1"/>
</dbReference>
<accession>A0ABW1T448</accession>
<keyword evidence="1" id="KW-0378">Hydrolase</keyword>
<gene>
    <name evidence="1" type="ORF">ACFQGU_15410</name>
</gene>
<evidence type="ECO:0000313" key="2">
    <source>
        <dbReference type="Proteomes" id="UP001596138"/>
    </source>
</evidence>
<dbReference type="InterPro" id="IPR052898">
    <property type="entry name" value="ACAD10-like"/>
</dbReference>
<name>A0ABW1T448_9ACTN</name>
<keyword evidence="2" id="KW-1185">Reference proteome</keyword>
<dbReference type="InterPro" id="IPR006439">
    <property type="entry name" value="HAD-SF_hydro_IA"/>
</dbReference>
<dbReference type="PANTHER" id="PTHR47829">
    <property type="entry name" value="HYDROLASE, PUTATIVE (AFU_ORTHOLOGUE AFUA_1G12880)-RELATED"/>
    <property type="match status" value="1"/>
</dbReference>
<proteinExistence type="predicted"/>
<dbReference type="EMBL" id="JBHSTI010000009">
    <property type="protein sequence ID" value="MFC6239266.1"/>
    <property type="molecule type" value="Genomic_DNA"/>
</dbReference>
<dbReference type="GO" id="GO:0016787">
    <property type="term" value="F:hydrolase activity"/>
    <property type="evidence" value="ECO:0007669"/>
    <property type="project" value="UniProtKB-KW"/>
</dbReference>
<dbReference type="InterPro" id="IPR036412">
    <property type="entry name" value="HAD-like_sf"/>
</dbReference>
<organism evidence="1 2">
    <name type="scientific">Longivirga aurantiaca</name>
    <dbReference type="NCBI Taxonomy" id="1837743"/>
    <lineage>
        <taxon>Bacteria</taxon>
        <taxon>Bacillati</taxon>
        <taxon>Actinomycetota</taxon>
        <taxon>Actinomycetes</taxon>
        <taxon>Sporichthyales</taxon>
        <taxon>Sporichthyaceae</taxon>
        <taxon>Longivirga</taxon>
    </lineage>
</organism>
<dbReference type="CDD" id="cd02603">
    <property type="entry name" value="HAD_sEH-N_like"/>
    <property type="match status" value="1"/>
</dbReference>